<comment type="caution">
    <text evidence="5">The sequence shown here is derived from an EMBL/GenBank/DDBJ whole genome shotgun (WGS) entry which is preliminary data.</text>
</comment>
<dbReference type="SMART" id="SM00256">
    <property type="entry name" value="FBOX"/>
    <property type="match status" value="1"/>
</dbReference>
<dbReference type="Gene3D" id="1.20.1280.50">
    <property type="match status" value="1"/>
</dbReference>
<feature type="region of interest" description="Disordered" evidence="3">
    <location>
        <begin position="44"/>
        <end position="113"/>
    </location>
</feature>
<feature type="compositionally biased region" description="Acidic residues" evidence="3">
    <location>
        <begin position="70"/>
        <end position="82"/>
    </location>
</feature>
<feature type="compositionally biased region" description="Basic and acidic residues" evidence="3">
    <location>
        <begin position="60"/>
        <end position="69"/>
    </location>
</feature>
<evidence type="ECO:0000256" key="1">
    <source>
        <dbReference type="ARBA" id="ARBA00004906"/>
    </source>
</evidence>
<dbReference type="PANTHER" id="PTHR46550">
    <property type="entry name" value="F-BOX ONLY PROTEIN 3"/>
    <property type="match status" value="1"/>
</dbReference>
<dbReference type="Pfam" id="PF12937">
    <property type="entry name" value="F-box-like"/>
    <property type="match status" value="1"/>
</dbReference>
<evidence type="ECO:0000256" key="3">
    <source>
        <dbReference type="SAM" id="MobiDB-lite"/>
    </source>
</evidence>
<comment type="pathway">
    <text evidence="1">Protein modification; protein ubiquitination.</text>
</comment>
<dbReference type="Proteomes" id="UP001627284">
    <property type="component" value="Unassembled WGS sequence"/>
</dbReference>
<keyword evidence="2" id="KW-0833">Ubl conjugation pathway</keyword>
<dbReference type="InterPro" id="IPR001810">
    <property type="entry name" value="F-box_dom"/>
</dbReference>
<gene>
    <name evidence="5" type="ORF">AABB24_014480</name>
</gene>
<evidence type="ECO:0000259" key="4">
    <source>
        <dbReference type="PROSITE" id="PS50181"/>
    </source>
</evidence>
<organism evidence="5 6">
    <name type="scientific">Solanum stoloniferum</name>
    <dbReference type="NCBI Taxonomy" id="62892"/>
    <lineage>
        <taxon>Eukaryota</taxon>
        <taxon>Viridiplantae</taxon>
        <taxon>Streptophyta</taxon>
        <taxon>Embryophyta</taxon>
        <taxon>Tracheophyta</taxon>
        <taxon>Spermatophyta</taxon>
        <taxon>Magnoliopsida</taxon>
        <taxon>eudicotyledons</taxon>
        <taxon>Gunneridae</taxon>
        <taxon>Pentapetalae</taxon>
        <taxon>asterids</taxon>
        <taxon>lamiids</taxon>
        <taxon>Solanales</taxon>
        <taxon>Solanaceae</taxon>
        <taxon>Solanoideae</taxon>
        <taxon>Solaneae</taxon>
        <taxon>Solanum</taxon>
    </lineage>
</organism>
<sequence length="416" mass="47926">MAIFDDEDEPLVQFLESEIFTLSDQDEEIVEDIMDEGDIKRKGKRLKVEDGNDGFEGEEERVTKKMRVLEDEDESEYEDEIEGKEKREQDEEEEEEKREAKVMKIEEEEEDEEEKVKALLSSPSLSAPAEVECASSPPRMSQSVMDNNNRVAYISDNMRQVPSRIETGILSKVPPELLRHILKFLSPEDLVACTMVCKFLNFAASDESLWRWLYRMRWGLLLPTRKPRDCAWKKLYIQRDADDMMEFVRNTPMEFKEYYIQMQAAKRSQAPPPSEVNDDRIILDKTVADQVSTWKKSKGLGDKVVIDHVCSGETCTYYQIGDVYVCEKTGYVHVCDDTCREVVSDPINGLLVCTISGHCFDRMLSPSEMELDGEQQQVGTTDEAEPFMGSGRFARAYLLGYNCDDEKELEDALRFC</sequence>
<dbReference type="EMBL" id="JBJKTR010000008">
    <property type="protein sequence ID" value="KAL3361629.1"/>
    <property type="molecule type" value="Genomic_DNA"/>
</dbReference>
<dbReference type="InterPro" id="IPR052121">
    <property type="entry name" value="F-box_SCF_Substrate_Recog"/>
</dbReference>
<name>A0ABD2TZB2_9SOLN</name>
<dbReference type="FunFam" id="1.20.1280.50:FF:000048">
    <property type="entry name" value="F-box family protein-like"/>
    <property type="match status" value="1"/>
</dbReference>
<dbReference type="SUPFAM" id="SSF81383">
    <property type="entry name" value="F-box domain"/>
    <property type="match status" value="1"/>
</dbReference>
<dbReference type="PANTHER" id="PTHR46550:SF1">
    <property type="entry name" value="F-BOX PROTEIN 3"/>
    <property type="match status" value="1"/>
</dbReference>
<dbReference type="AlphaFoldDB" id="A0ABD2TZB2"/>
<proteinExistence type="predicted"/>
<accession>A0ABD2TZB2</accession>
<reference evidence="5 6" key="1">
    <citation type="submission" date="2024-05" db="EMBL/GenBank/DDBJ databases">
        <title>De novo assembly of an allotetraploid wild potato.</title>
        <authorList>
            <person name="Hosaka A.J."/>
        </authorList>
    </citation>
    <scope>NUCLEOTIDE SEQUENCE [LARGE SCALE GENOMIC DNA]</scope>
    <source>
        <tissue evidence="5">Young leaves</tissue>
    </source>
</reference>
<dbReference type="PROSITE" id="PS50181">
    <property type="entry name" value="FBOX"/>
    <property type="match status" value="1"/>
</dbReference>
<evidence type="ECO:0000256" key="2">
    <source>
        <dbReference type="ARBA" id="ARBA00022786"/>
    </source>
</evidence>
<dbReference type="InterPro" id="IPR036047">
    <property type="entry name" value="F-box-like_dom_sf"/>
</dbReference>
<feature type="domain" description="F-box" evidence="4">
    <location>
        <begin position="167"/>
        <end position="213"/>
    </location>
</feature>
<evidence type="ECO:0000313" key="6">
    <source>
        <dbReference type="Proteomes" id="UP001627284"/>
    </source>
</evidence>
<protein>
    <recommendedName>
        <fullName evidence="4">F-box domain-containing protein</fullName>
    </recommendedName>
</protein>
<evidence type="ECO:0000313" key="5">
    <source>
        <dbReference type="EMBL" id="KAL3361629.1"/>
    </source>
</evidence>
<keyword evidence="6" id="KW-1185">Reference proteome</keyword>